<evidence type="ECO:0000313" key="2">
    <source>
        <dbReference type="EMBL" id="GBL85592.1"/>
    </source>
</evidence>
<accession>A0A4Y2AZS3</accession>
<dbReference type="EMBL" id="BGPR01082049">
    <property type="protein sequence ID" value="GBL85592.1"/>
    <property type="molecule type" value="Genomic_DNA"/>
</dbReference>
<feature type="signal peptide" evidence="1">
    <location>
        <begin position="1"/>
        <end position="22"/>
    </location>
</feature>
<gene>
    <name evidence="2" type="ORF">AVEN_137444_1</name>
</gene>
<feature type="chain" id="PRO_5021461796" evidence="1">
    <location>
        <begin position="23"/>
        <end position="146"/>
    </location>
</feature>
<name>A0A4Y2AZS3_ARAVE</name>
<dbReference type="Proteomes" id="UP000499080">
    <property type="component" value="Unassembled WGS sequence"/>
</dbReference>
<comment type="caution">
    <text evidence="2">The sequence shown here is derived from an EMBL/GenBank/DDBJ whole genome shotgun (WGS) entry which is preliminary data.</text>
</comment>
<reference evidence="2 3" key="1">
    <citation type="journal article" date="2019" name="Sci. Rep.">
        <title>Orb-weaving spider Araneus ventricosus genome elucidates the spidroin gene catalogue.</title>
        <authorList>
            <person name="Kono N."/>
            <person name="Nakamura H."/>
            <person name="Ohtoshi R."/>
            <person name="Moran D.A.P."/>
            <person name="Shinohara A."/>
            <person name="Yoshida Y."/>
            <person name="Fujiwara M."/>
            <person name="Mori M."/>
            <person name="Tomita M."/>
            <person name="Arakawa K."/>
        </authorList>
    </citation>
    <scope>NUCLEOTIDE SEQUENCE [LARGE SCALE GENOMIC DNA]</scope>
</reference>
<evidence type="ECO:0000313" key="3">
    <source>
        <dbReference type="Proteomes" id="UP000499080"/>
    </source>
</evidence>
<proteinExistence type="predicted"/>
<sequence length="146" mass="16864">MKMFLFPLVIFVVFSKVSVVVPHPENNRFSKLYGHYPDDDRRRDFPYSNTEFEHAIDDDRCRKPLEAQEIVKNTRYGNYKGRQISLCDSPGVPLRERPGQPTAYGPKNTVRVFLGIPYAEPPTRRKDGSYQLKVQLICSSCLYSTS</sequence>
<dbReference type="AlphaFoldDB" id="A0A4Y2AZS3"/>
<evidence type="ECO:0000256" key="1">
    <source>
        <dbReference type="SAM" id="SignalP"/>
    </source>
</evidence>
<protein>
    <submittedName>
        <fullName evidence="2">Uncharacterized protein</fullName>
    </submittedName>
</protein>
<organism evidence="2 3">
    <name type="scientific">Araneus ventricosus</name>
    <name type="common">Orbweaver spider</name>
    <name type="synonym">Epeira ventricosa</name>
    <dbReference type="NCBI Taxonomy" id="182803"/>
    <lineage>
        <taxon>Eukaryota</taxon>
        <taxon>Metazoa</taxon>
        <taxon>Ecdysozoa</taxon>
        <taxon>Arthropoda</taxon>
        <taxon>Chelicerata</taxon>
        <taxon>Arachnida</taxon>
        <taxon>Araneae</taxon>
        <taxon>Araneomorphae</taxon>
        <taxon>Entelegynae</taxon>
        <taxon>Araneoidea</taxon>
        <taxon>Araneidae</taxon>
        <taxon>Araneus</taxon>
    </lineage>
</organism>
<keyword evidence="3" id="KW-1185">Reference proteome</keyword>
<dbReference type="OrthoDB" id="408631at2759"/>
<keyword evidence="1" id="KW-0732">Signal</keyword>